<dbReference type="PANTHER" id="PTHR12811">
    <property type="entry name" value="VACUOLAR PROTEIN SORTING VPS16"/>
    <property type="match status" value="1"/>
</dbReference>
<name>A0ABQ9UNR9_SAGOE</name>
<organism evidence="2 3">
    <name type="scientific">Saguinus oedipus</name>
    <name type="common">Cotton-top tamarin</name>
    <name type="synonym">Oedipomidas oedipus</name>
    <dbReference type="NCBI Taxonomy" id="9490"/>
    <lineage>
        <taxon>Eukaryota</taxon>
        <taxon>Metazoa</taxon>
        <taxon>Chordata</taxon>
        <taxon>Craniata</taxon>
        <taxon>Vertebrata</taxon>
        <taxon>Euteleostomi</taxon>
        <taxon>Mammalia</taxon>
        <taxon>Eutheria</taxon>
        <taxon>Euarchontoglires</taxon>
        <taxon>Primates</taxon>
        <taxon>Haplorrhini</taxon>
        <taxon>Platyrrhini</taxon>
        <taxon>Cebidae</taxon>
        <taxon>Callitrichinae</taxon>
        <taxon>Saguinus</taxon>
    </lineage>
</organism>
<dbReference type="Proteomes" id="UP001266305">
    <property type="component" value="Unassembled WGS sequence"/>
</dbReference>
<comment type="caution">
    <text evidence="2">The sequence shown here is derived from an EMBL/GenBank/DDBJ whole genome shotgun (WGS) entry which is preliminary data.</text>
</comment>
<dbReference type="Gene3D" id="1.10.150.780">
    <property type="entry name" value="Vps16, C-terminal region"/>
    <property type="match status" value="1"/>
</dbReference>
<dbReference type="PANTHER" id="PTHR12811:SF0">
    <property type="entry name" value="VACUOLAR PROTEIN SORTING-ASSOCIATED PROTEIN 16 HOMOLOG"/>
    <property type="match status" value="1"/>
</dbReference>
<dbReference type="InterPro" id="IPR016534">
    <property type="entry name" value="VPS16"/>
</dbReference>
<dbReference type="InterPro" id="IPR006925">
    <property type="entry name" value="Vps16_C"/>
</dbReference>
<dbReference type="EMBL" id="JASSZA010000011">
    <property type="protein sequence ID" value="KAK2098713.1"/>
    <property type="molecule type" value="Genomic_DNA"/>
</dbReference>
<feature type="domain" description="Vps16 C-terminal" evidence="1">
    <location>
        <begin position="4"/>
        <end position="189"/>
    </location>
</feature>
<dbReference type="Pfam" id="PF04840">
    <property type="entry name" value="Vps16_C"/>
    <property type="match status" value="1"/>
</dbReference>
<evidence type="ECO:0000313" key="2">
    <source>
        <dbReference type="EMBL" id="KAK2098713.1"/>
    </source>
</evidence>
<gene>
    <name evidence="2" type="primary">VPS16_3</name>
    <name evidence="2" type="ORF">P7K49_024164</name>
</gene>
<keyword evidence="3" id="KW-1185">Reference proteome</keyword>
<evidence type="ECO:0000313" key="3">
    <source>
        <dbReference type="Proteomes" id="UP001266305"/>
    </source>
</evidence>
<protein>
    <submittedName>
        <fullName evidence="2">Vacuolar protein sorting-associated protein 16</fullName>
    </submittedName>
</protein>
<proteinExistence type="predicted"/>
<reference evidence="2 3" key="1">
    <citation type="submission" date="2023-05" db="EMBL/GenBank/DDBJ databases">
        <title>B98-5 Cell Line De Novo Hybrid Assembly: An Optical Mapping Approach.</title>
        <authorList>
            <person name="Kananen K."/>
            <person name="Auerbach J.A."/>
            <person name="Kautto E."/>
            <person name="Blachly J.S."/>
        </authorList>
    </citation>
    <scope>NUCLEOTIDE SEQUENCE [LARGE SCALE GENOMIC DNA]</scope>
    <source>
        <strain evidence="2">B95-8</strain>
        <tissue evidence="2">Cell line</tissue>
    </source>
</reference>
<evidence type="ECO:0000259" key="1">
    <source>
        <dbReference type="Pfam" id="PF04840"/>
    </source>
</evidence>
<accession>A0ABQ9UNR9</accession>
<dbReference type="InterPro" id="IPR038132">
    <property type="entry name" value="Vps16_C_sf"/>
</dbReference>
<sequence length="192" mass="21754">MLQKSGLRTATNVFYKAKNEFAAKATEDQMQLLWLRRSLEYKLGGQFLHLSLHDIFTALILGGCNKHAEQLARDFCIPVKRLWWLKLTVLADLEDWEDLEKFSKSKKLPIGYLPFVEICMKQHNKIKKYASRVGPEQKLKTLLLIGDVAQVADEAIEHLNEAELSLILSHCMGATDGAMADKIQQASAQAQK</sequence>